<keyword evidence="2" id="KW-0732">Signal</keyword>
<feature type="chain" id="PRO_5002256749" evidence="2">
    <location>
        <begin position="26"/>
        <end position="320"/>
    </location>
</feature>
<evidence type="ECO:0000313" key="3">
    <source>
        <dbReference type="EMBL" id="KIZ07198.1"/>
    </source>
</evidence>
<reference evidence="3 4" key="1">
    <citation type="journal article" date="2013" name="BMC Genomics">
        <title>Reconstruction of the lipid metabolism for the microalga Monoraphidium neglectum from its genome sequence reveals characteristics suitable for biofuel production.</title>
        <authorList>
            <person name="Bogen C."/>
            <person name="Al-Dilaimi A."/>
            <person name="Albersmeier A."/>
            <person name="Wichmann J."/>
            <person name="Grundmann M."/>
            <person name="Rupp O."/>
            <person name="Lauersen K.J."/>
            <person name="Blifernez-Klassen O."/>
            <person name="Kalinowski J."/>
            <person name="Goesmann A."/>
            <person name="Mussgnug J.H."/>
            <person name="Kruse O."/>
        </authorList>
    </citation>
    <scope>NUCLEOTIDE SEQUENCE [LARGE SCALE GENOMIC DNA]</scope>
    <source>
        <strain evidence="3 4">SAG 48.87</strain>
    </source>
</reference>
<name>A0A0D2KAA8_9CHLO</name>
<dbReference type="AlphaFoldDB" id="A0A0D2KAA8"/>
<dbReference type="EMBL" id="KK100284">
    <property type="protein sequence ID" value="KIZ07198.1"/>
    <property type="molecule type" value="Genomic_DNA"/>
</dbReference>
<dbReference type="KEGG" id="mng:MNEG_0749"/>
<dbReference type="Proteomes" id="UP000054498">
    <property type="component" value="Unassembled WGS sequence"/>
</dbReference>
<dbReference type="OrthoDB" id="525839at2759"/>
<sequence length="320" mass="33376">MARQARAGAPVALVLLACLGQLCYAAPAFEPAKWNQHDNYSAVSVPYKLLFPPPSEPQGDPGGEDAGPLFPIQPRAGQSELERTCAGPDRAFANDGEEAKSGACCNNCYCYAVDRAGTDGWCLPGLGAGLGDLTGPITCADLSARVAADGAVAVPKAEALSSGLPADADSHYVALRLRAGAWCGSAAGRRQSGCGPDFHLLRQDASGLWSHKIVGVRRLDSGFESFRGSLPATDRDALGRVIPDPSPGAAPLPGGFEELCGFFRVKKGTMRVGTQWSEDGVFRALERWRRRGLTVLAAPLPYDAATDGVAPPNDEGGGTP</sequence>
<protein>
    <submittedName>
        <fullName evidence="3">Uncharacterized protein</fullName>
    </submittedName>
</protein>
<dbReference type="PROSITE" id="PS51257">
    <property type="entry name" value="PROKAR_LIPOPROTEIN"/>
    <property type="match status" value="1"/>
</dbReference>
<feature type="region of interest" description="Disordered" evidence="1">
    <location>
        <begin position="51"/>
        <end position="73"/>
    </location>
</feature>
<proteinExistence type="predicted"/>
<feature type="signal peptide" evidence="2">
    <location>
        <begin position="1"/>
        <end position="25"/>
    </location>
</feature>
<gene>
    <name evidence="3" type="ORF">MNEG_0749</name>
</gene>
<dbReference type="RefSeq" id="XP_013906217.1">
    <property type="nucleotide sequence ID" value="XM_014050763.1"/>
</dbReference>
<evidence type="ECO:0000256" key="1">
    <source>
        <dbReference type="SAM" id="MobiDB-lite"/>
    </source>
</evidence>
<organism evidence="3 4">
    <name type="scientific">Monoraphidium neglectum</name>
    <dbReference type="NCBI Taxonomy" id="145388"/>
    <lineage>
        <taxon>Eukaryota</taxon>
        <taxon>Viridiplantae</taxon>
        <taxon>Chlorophyta</taxon>
        <taxon>core chlorophytes</taxon>
        <taxon>Chlorophyceae</taxon>
        <taxon>CS clade</taxon>
        <taxon>Sphaeropleales</taxon>
        <taxon>Selenastraceae</taxon>
        <taxon>Monoraphidium</taxon>
    </lineage>
</organism>
<keyword evidence="4" id="KW-1185">Reference proteome</keyword>
<dbReference type="GeneID" id="25726867"/>
<evidence type="ECO:0000313" key="4">
    <source>
        <dbReference type="Proteomes" id="UP000054498"/>
    </source>
</evidence>
<evidence type="ECO:0000256" key="2">
    <source>
        <dbReference type="SAM" id="SignalP"/>
    </source>
</evidence>
<accession>A0A0D2KAA8</accession>
<dbReference type="STRING" id="145388.A0A0D2KAA8"/>